<dbReference type="SMART" id="SM00387">
    <property type="entry name" value="HATPase_c"/>
    <property type="match status" value="1"/>
</dbReference>
<dbReference type="Pfam" id="PF00672">
    <property type="entry name" value="HAMP"/>
    <property type="match status" value="1"/>
</dbReference>
<dbReference type="InterPro" id="IPR003594">
    <property type="entry name" value="HATPase_dom"/>
</dbReference>
<comment type="catalytic activity">
    <reaction evidence="1">
        <text>ATP + protein L-histidine = ADP + protein N-phospho-L-histidine.</text>
        <dbReference type="EC" id="2.7.13.3"/>
    </reaction>
</comment>
<keyword evidence="4" id="KW-0597">Phosphoprotein</keyword>
<dbReference type="EMBL" id="BAAADD010000001">
    <property type="protein sequence ID" value="GAA0556749.1"/>
    <property type="molecule type" value="Genomic_DNA"/>
</dbReference>
<evidence type="ECO:0000259" key="11">
    <source>
        <dbReference type="PROSITE" id="PS50885"/>
    </source>
</evidence>
<keyword evidence="9" id="KW-0472">Membrane</keyword>
<dbReference type="PANTHER" id="PTHR44936:SF10">
    <property type="entry name" value="SENSOR PROTEIN RSTB"/>
    <property type="match status" value="1"/>
</dbReference>
<dbReference type="InterPro" id="IPR003660">
    <property type="entry name" value="HAMP_dom"/>
</dbReference>
<evidence type="ECO:0000256" key="3">
    <source>
        <dbReference type="ARBA" id="ARBA00012438"/>
    </source>
</evidence>
<keyword evidence="6" id="KW-0547">Nucleotide-binding</keyword>
<dbReference type="Gene3D" id="1.10.287.130">
    <property type="match status" value="1"/>
</dbReference>
<evidence type="ECO:0000256" key="7">
    <source>
        <dbReference type="ARBA" id="ARBA00022777"/>
    </source>
</evidence>
<evidence type="ECO:0000259" key="10">
    <source>
        <dbReference type="PROSITE" id="PS50109"/>
    </source>
</evidence>
<evidence type="ECO:0000256" key="5">
    <source>
        <dbReference type="ARBA" id="ARBA00022679"/>
    </source>
</evidence>
<keyword evidence="8" id="KW-0067">ATP-binding</keyword>
<accession>A0ABN1E0N2</accession>
<reference evidence="12 13" key="1">
    <citation type="journal article" date="2019" name="Int. J. Syst. Evol. Microbiol.">
        <title>The Global Catalogue of Microorganisms (GCM) 10K type strain sequencing project: providing services to taxonomists for standard genome sequencing and annotation.</title>
        <authorList>
            <consortium name="The Broad Institute Genomics Platform"/>
            <consortium name="The Broad Institute Genome Sequencing Center for Infectious Disease"/>
            <person name="Wu L."/>
            <person name="Ma J."/>
        </authorList>
    </citation>
    <scope>NUCLEOTIDE SEQUENCE [LARGE SCALE GENOMIC DNA]</scope>
    <source>
        <strain evidence="12 13">JCM 15089</strain>
    </source>
</reference>
<dbReference type="Gene3D" id="3.30.565.10">
    <property type="entry name" value="Histidine kinase-like ATPase, C-terminal domain"/>
    <property type="match status" value="1"/>
</dbReference>
<dbReference type="Pfam" id="PF02518">
    <property type="entry name" value="HATPase_c"/>
    <property type="match status" value="1"/>
</dbReference>
<gene>
    <name evidence="12" type="ORF">GCM10008942_01520</name>
</gene>
<evidence type="ECO:0000256" key="2">
    <source>
        <dbReference type="ARBA" id="ARBA00004370"/>
    </source>
</evidence>
<dbReference type="InterPro" id="IPR036097">
    <property type="entry name" value="HisK_dim/P_sf"/>
</dbReference>
<dbReference type="InterPro" id="IPR004358">
    <property type="entry name" value="Sig_transdc_His_kin-like_C"/>
</dbReference>
<dbReference type="SUPFAM" id="SSF55874">
    <property type="entry name" value="ATPase domain of HSP90 chaperone/DNA topoisomerase II/histidine kinase"/>
    <property type="match status" value="1"/>
</dbReference>
<comment type="caution">
    <text evidence="12">The sequence shown here is derived from an EMBL/GenBank/DDBJ whole genome shotgun (WGS) entry which is preliminary data.</text>
</comment>
<dbReference type="PROSITE" id="PS50885">
    <property type="entry name" value="HAMP"/>
    <property type="match status" value="1"/>
</dbReference>
<organism evidence="12 13">
    <name type="scientific">Rhizomicrobium electricum</name>
    <dbReference type="NCBI Taxonomy" id="480070"/>
    <lineage>
        <taxon>Bacteria</taxon>
        <taxon>Pseudomonadati</taxon>
        <taxon>Pseudomonadota</taxon>
        <taxon>Alphaproteobacteria</taxon>
        <taxon>Micropepsales</taxon>
        <taxon>Micropepsaceae</taxon>
        <taxon>Rhizomicrobium</taxon>
    </lineage>
</organism>
<comment type="subcellular location">
    <subcellularLocation>
        <location evidence="2">Membrane</location>
    </subcellularLocation>
</comment>
<evidence type="ECO:0000256" key="8">
    <source>
        <dbReference type="ARBA" id="ARBA00022840"/>
    </source>
</evidence>
<keyword evidence="13" id="KW-1185">Reference proteome</keyword>
<dbReference type="PANTHER" id="PTHR44936">
    <property type="entry name" value="SENSOR PROTEIN CREC"/>
    <property type="match status" value="1"/>
</dbReference>
<dbReference type="PRINTS" id="PR00344">
    <property type="entry name" value="BCTRLSENSOR"/>
</dbReference>
<feature type="domain" description="Histidine kinase" evidence="10">
    <location>
        <begin position="246"/>
        <end position="445"/>
    </location>
</feature>
<dbReference type="SMART" id="SM00304">
    <property type="entry name" value="HAMP"/>
    <property type="match status" value="1"/>
</dbReference>
<feature type="domain" description="HAMP" evidence="11">
    <location>
        <begin position="186"/>
        <end position="238"/>
    </location>
</feature>
<feature type="transmembrane region" description="Helical" evidence="9">
    <location>
        <begin position="166"/>
        <end position="185"/>
    </location>
</feature>
<dbReference type="SUPFAM" id="SSF47384">
    <property type="entry name" value="Homodimeric domain of signal transducing histidine kinase"/>
    <property type="match status" value="1"/>
</dbReference>
<dbReference type="RefSeq" id="WP_166930466.1">
    <property type="nucleotide sequence ID" value="NZ_BAAADD010000001.1"/>
</dbReference>
<dbReference type="PROSITE" id="PS50109">
    <property type="entry name" value="HIS_KIN"/>
    <property type="match status" value="1"/>
</dbReference>
<evidence type="ECO:0000313" key="13">
    <source>
        <dbReference type="Proteomes" id="UP001499951"/>
    </source>
</evidence>
<dbReference type="InterPro" id="IPR050980">
    <property type="entry name" value="2C_sensor_his_kinase"/>
</dbReference>
<dbReference type="InterPro" id="IPR005467">
    <property type="entry name" value="His_kinase_dom"/>
</dbReference>
<evidence type="ECO:0000256" key="4">
    <source>
        <dbReference type="ARBA" id="ARBA00022553"/>
    </source>
</evidence>
<evidence type="ECO:0000256" key="6">
    <source>
        <dbReference type="ARBA" id="ARBA00022741"/>
    </source>
</evidence>
<sequence>MRLSLRLGLIVAAALALVFSAMMLTFIMLQRPGRVYGVVLPLPRQAAAMADLIENLPSSQWPTATAAISTPATKVSVLDAPPATRGGLAMPGVTVALRAYLAAMDGRPVSIMAGLRRLDRSPDVRLGNETVRATSPVRIVIGLRNGKLLVIEAMGPASQRFTGVRLGVLALAVTLLIGFGTLWFMNRQMKPLEQLAKAVEQFGTRLEASTLKEEGTMELRQLIAAFNRLRANIGDLVRGRTRIISAVGHDLGTYLTRLRLRAEYIADADQRARAIRDIDDMHGLMQETLALAKLQHDGDGDTPVDIAPLLKNVIAGFAETGGPVREFLPGTPVMVRIAPAAFARAAGNLISNALKYGSEADVRLSSSGATAELVVEDRGPGIPPEERAAVLEPFYRRDNARNLNERGFGLGLAIVSEVVKVAGGTLTFEDRDGGGLRVKIALPLA</sequence>
<dbReference type="InterPro" id="IPR036890">
    <property type="entry name" value="HATPase_C_sf"/>
</dbReference>
<protein>
    <recommendedName>
        <fullName evidence="3">histidine kinase</fullName>
        <ecNumber evidence="3">2.7.13.3</ecNumber>
    </recommendedName>
</protein>
<dbReference type="Proteomes" id="UP001499951">
    <property type="component" value="Unassembled WGS sequence"/>
</dbReference>
<proteinExistence type="predicted"/>
<evidence type="ECO:0000313" key="12">
    <source>
        <dbReference type="EMBL" id="GAA0556749.1"/>
    </source>
</evidence>
<keyword evidence="9" id="KW-0812">Transmembrane</keyword>
<dbReference type="CDD" id="cd00075">
    <property type="entry name" value="HATPase"/>
    <property type="match status" value="1"/>
</dbReference>
<keyword evidence="5" id="KW-0808">Transferase</keyword>
<keyword evidence="9" id="KW-1133">Transmembrane helix</keyword>
<evidence type="ECO:0000256" key="1">
    <source>
        <dbReference type="ARBA" id="ARBA00000085"/>
    </source>
</evidence>
<name>A0ABN1E0N2_9PROT</name>
<evidence type="ECO:0000256" key="9">
    <source>
        <dbReference type="SAM" id="Phobius"/>
    </source>
</evidence>
<keyword evidence="7" id="KW-0418">Kinase</keyword>
<dbReference type="EC" id="2.7.13.3" evidence="3"/>